<organism evidence="2">
    <name type="scientific">Aegilops tauschii</name>
    <name type="common">Tausch's goatgrass</name>
    <name type="synonym">Aegilops squarrosa</name>
    <dbReference type="NCBI Taxonomy" id="37682"/>
    <lineage>
        <taxon>Eukaryota</taxon>
        <taxon>Viridiplantae</taxon>
        <taxon>Streptophyta</taxon>
        <taxon>Embryophyta</taxon>
        <taxon>Tracheophyta</taxon>
        <taxon>Spermatophyta</taxon>
        <taxon>Magnoliopsida</taxon>
        <taxon>Liliopsida</taxon>
        <taxon>Poales</taxon>
        <taxon>Poaceae</taxon>
        <taxon>BOP clade</taxon>
        <taxon>Pooideae</taxon>
        <taxon>Triticodae</taxon>
        <taxon>Triticeae</taxon>
        <taxon>Triticinae</taxon>
        <taxon>Aegilops</taxon>
    </lineage>
</organism>
<accession>M8CQ61</accession>
<sequence>MVKDIYESAVVFPEWKSRATGWLIPDPLDPGLARGRLETRPLVGQSARKVRLSLGNLGLDIVNVSKDSYSKMMVLPDGHPGCVRYVASRAAPAPGEEDQDQQEAAPAAIATWAREELLELDDAARRLSYAVVGSNMGFGRYVATMMVVEEETEAAGCKLVWEFECEPVQGWSRDGLVGYLETTVKGMAARIVEAAAD</sequence>
<proteinExistence type="predicted"/>
<dbReference type="AlphaFoldDB" id="M8CQ61"/>
<evidence type="ECO:0000256" key="1">
    <source>
        <dbReference type="ARBA" id="ARBA00004123"/>
    </source>
</evidence>
<dbReference type="PANTHER" id="PTHR33789">
    <property type="entry name" value="LACHRYMATORY-FACTOR SYNTHASE"/>
    <property type="match status" value="1"/>
</dbReference>
<dbReference type="CDD" id="cd07821">
    <property type="entry name" value="PYR_PYL_RCAR_like"/>
    <property type="match status" value="1"/>
</dbReference>
<dbReference type="InterPro" id="IPR019587">
    <property type="entry name" value="Polyketide_cyclase/dehydratase"/>
</dbReference>
<dbReference type="InterPro" id="IPR023393">
    <property type="entry name" value="START-like_dom_sf"/>
</dbReference>
<dbReference type="EnsemblPlants" id="EMT29682">
    <property type="protein sequence ID" value="EMT29682"/>
    <property type="gene ID" value="F775_04918"/>
</dbReference>
<evidence type="ECO:0000313" key="2">
    <source>
        <dbReference type="EnsemblPlants" id="EMT29682"/>
    </source>
</evidence>
<dbReference type="Gene3D" id="3.30.530.20">
    <property type="match status" value="1"/>
</dbReference>
<protein>
    <recommendedName>
        <fullName evidence="3">Lachrymatory-factor synthase</fullName>
    </recommendedName>
</protein>
<dbReference type="SUPFAM" id="SSF55961">
    <property type="entry name" value="Bet v1-like"/>
    <property type="match status" value="1"/>
</dbReference>
<name>M8CQ61_AEGTA</name>
<dbReference type="InterPro" id="IPR053249">
    <property type="entry name" value="LFS"/>
</dbReference>
<comment type="subcellular location">
    <subcellularLocation>
        <location evidence="1">Nucleus</location>
    </subcellularLocation>
</comment>
<evidence type="ECO:0008006" key="3">
    <source>
        <dbReference type="Google" id="ProtNLM"/>
    </source>
</evidence>
<dbReference type="PANTHER" id="PTHR33789:SF11">
    <property type="entry name" value="OS05G0202300 PROTEIN"/>
    <property type="match status" value="1"/>
</dbReference>
<dbReference type="GO" id="GO:0005634">
    <property type="term" value="C:nucleus"/>
    <property type="evidence" value="ECO:0007669"/>
    <property type="project" value="UniProtKB-SubCell"/>
</dbReference>
<reference evidence="2" key="1">
    <citation type="submission" date="2015-06" db="UniProtKB">
        <authorList>
            <consortium name="EnsemblPlants"/>
        </authorList>
    </citation>
    <scope>IDENTIFICATION</scope>
</reference>
<dbReference type="Pfam" id="PF10604">
    <property type="entry name" value="Polyketide_cyc2"/>
    <property type="match status" value="1"/>
</dbReference>